<name>A0A081BVX3_VECG1</name>
<dbReference type="Pfam" id="PF07788">
    <property type="entry name" value="PDDEXK_10"/>
    <property type="match status" value="1"/>
</dbReference>
<dbReference type="InterPro" id="IPR012431">
    <property type="entry name" value="PDDEXK_10"/>
</dbReference>
<dbReference type="Pfam" id="PF12644">
    <property type="entry name" value="DUF3782"/>
    <property type="match status" value="1"/>
</dbReference>
<dbReference type="InterPro" id="IPR011335">
    <property type="entry name" value="Restrct_endonuc-II-like"/>
</dbReference>
<evidence type="ECO:0000313" key="2">
    <source>
        <dbReference type="EMBL" id="GAK56478.1"/>
    </source>
</evidence>
<organism evidence="2">
    <name type="scientific">Vecturithrix granuli</name>
    <dbReference type="NCBI Taxonomy" id="1499967"/>
    <lineage>
        <taxon>Bacteria</taxon>
        <taxon>Candidatus Moduliflexota</taxon>
        <taxon>Candidatus Vecturitrichia</taxon>
        <taxon>Candidatus Vecturitrichales</taxon>
        <taxon>Candidatus Vecturitrichaceae</taxon>
        <taxon>Candidatus Vecturithrix</taxon>
    </lineage>
</organism>
<dbReference type="HOGENOM" id="CLU_064028_2_0_0"/>
<protein>
    <recommendedName>
        <fullName evidence="4">DUF3782 domain-containing protein</fullName>
    </recommendedName>
</protein>
<reference evidence="2" key="1">
    <citation type="journal article" date="2015" name="PeerJ">
        <title>First genomic representation of candidate bacterial phylum KSB3 points to enhanced environmental sensing as a trigger of wastewater bulking.</title>
        <authorList>
            <person name="Sekiguchi Y."/>
            <person name="Ohashi A."/>
            <person name="Parks D.H."/>
            <person name="Yamauchi T."/>
            <person name="Tyson G.W."/>
            <person name="Hugenholtz P."/>
        </authorList>
    </citation>
    <scope>NUCLEOTIDE SEQUENCE [LARGE SCALE GENOMIC DNA]</scope>
</reference>
<dbReference type="AlphaFoldDB" id="A0A081BVX3"/>
<dbReference type="PANTHER" id="PTHR34314:SF6">
    <property type="entry name" value="DUF3782 DOMAIN-CONTAINING PROTEIN"/>
    <property type="match status" value="1"/>
</dbReference>
<evidence type="ECO:0000313" key="3">
    <source>
        <dbReference type="Proteomes" id="UP000030661"/>
    </source>
</evidence>
<evidence type="ECO:0008006" key="4">
    <source>
        <dbReference type="Google" id="ProtNLM"/>
    </source>
</evidence>
<keyword evidence="1" id="KW-0175">Coiled coil</keyword>
<proteinExistence type="predicted"/>
<keyword evidence="3" id="KW-1185">Reference proteome</keyword>
<dbReference type="EMBL" id="DF820464">
    <property type="protein sequence ID" value="GAK56478.1"/>
    <property type="molecule type" value="Genomic_DNA"/>
</dbReference>
<dbReference type="InterPro" id="IPR024271">
    <property type="entry name" value="DUF3782"/>
</dbReference>
<dbReference type="PANTHER" id="PTHR34314">
    <property type="entry name" value="CRENARCHAEAL PROTEIN, PUTATIVE-RELATED"/>
    <property type="match status" value="1"/>
</dbReference>
<accession>A0A081BVX3</accession>
<feature type="coiled-coil region" evidence="1">
    <location>
        <begin position="38"/>
        <end position="80"/>
    </location>
</feature>
<dbReference type="eggNOG" id="COG5493">
    <property type="taxonomic scope" value="Bacteria"/>
</dbReference>
<dbReference type="SUPFAM" id="SSF52980">
    <property type="entry name" value="Restriction endonuclease-like"/>
    <property type="match status" value="1"/>
</dbReference>
<dbReference type="Proteomes" id="UP000030661">
    <property type="component" value="Unassembled WGS sequence"/>
</dbReference>
<evidence type="ECO:0000256" key="1">
    <source>
        <dbReference type="SAM" id="Coils"/>
    </source>
</evidence>
<sequence>MIDTVEVKRIVRDELSTIIHEDREFYEIVQHLVRDQWLESSERRFNKILDELRQDREEQSKKWEEQNQKWEENQKMLNQILQEIHKMSRKHESSIGALGSRWGLHTEESFRNALKSILEDSFDVQVVHVNEYDDSGEVFGHPDQVELDVIIKNGMLIVCEIKSSMSRSEVYSFEHKIAFYERMHDCQTSRKIIISPMVDKYAQRVAAKLGFEVYSYAEDVETI</sequence>
<dbReference type="STRING" id="1499967.U27_03440"/>
<gene>
    <name evidence="2" type="ORF">U27_03440</name>
</gene>